<evidence type="ECO:0000259" key="1">
    <source>
        <dbReference type="Pfam" id="PF03364"/>
    </source>
</evidence>
<organism evidence="2">
    <name type="scientific">Streptomyces sp. NBC_00003</name>
    <dbReference type="NCBI Taxonomy" id="2903608"/>
    <lineage>
        <taxon>Bacteria</taxon>
        <taxon>Bacillati</taxon>
        <taxon>Actinomycetota</taxon>
        <taxon>Actinomycetes</taxon>
        <taxon>Kitasatosporales</taxon>
        <taxon>Streptomycetaceae</taxon>
        <taxon>Streptomyces</taxon>
    </lineage>
</organism>
<dbReference type="AlphaFoldDB" id="A0AAU2VAA3"/>
<protein>
    <submittedName>
        <fullName evidence="2">SRPBCC family protein</fullName>
    </submittedName>
</protein>
<feature type="domain" description="Coenzyme Q-binding protein COQ10 START" evidence="1">
    <location>
        <begin position="19"/>
        <end position="117"/>
    </location>
</feature>
<dbReference type="EMBL" id="CP108318">
    <property type="protein sequence ID" value="WTW64074.1"/>
    <property type="molecule type" value="Genomic_DNA"/>
</dbReference>
<dbReference type="InterPro" id="IPR023393">
    <property type="entry name" value="START-like_dom_sf"/>
</dbReference>
<dbReference type="Pfam" id="PF03364">
    <property type="entry name" value="Polyketide_cyc"/>
    <property type="match status" value="1"/>
</dbReference>
<accession>A0AAU2VAA3</accession>
<name>A0AAU2VAA3_9ACTN</name>
<evidence type="ECO:0000313" key="2">
    <source>
        <dbReference type="EMBL" id="WTW64074.1"/>
    </source>
</evidence>
<dbReference type="InterPro" id="IPR005031">
    <property type="entry name" value="COQ10_START"/>
</dbReference>
<dbReference type="Gene3D" id="3.30.530.20">
    <property type="match status" value="1"/>
</dbReference>
<gene>
    <name evidence="2" type="ORF">OG549_27450</name>
</gene>
<proteinExistence type="predicted"/>
<reference evidence="2" key="1">
    <citation type="submission" date="2022-10" db="EMBL/GenBank/DDBJ databases">
        <title>The complete genomes of actinobacterial strains from the NBC collection.</title>
        <authorList>
            <person name="Joergensen T.S."/>
            <person name="Alvarez Arevalo M."/>
            <person name="Sterndorff E.B."/>
            <person name="Faurdal D."/>
            <person name="Vuksanovic O."/>
            <person name="Mourched A.-S."/>
            <person name="Charusanti P."/>
            <person name="Shaw S."/>
            <person name="Blin K."/>
            <person name="Weber T."/>
        </authorList>
    </citation>
    <scope>NUCLEOTIDE SEQUENCE</scope>
    <source>
        <strain evidence="2">NBC_00003</strain>
    </source>
</reference>
<sequence length="276" mass="30209">MSTSTTDREIHRTRAGIEIDASADTVYRALTDVADWPLLYPWIAHTETLSRQGQDDEVKFWAVRPGPEGGLRIWTSKRTLDPVALRMDFAQQGSVGPIKELGGTWDFLPRPDGGCRVVSGHWFTTDADPKETAGELDRHGGLQMRTLKSKTEQSGSLTSDVIRVEDRAVLSGSVASVHARLLDALPWRDGDESAWFGTQDDVPTVQIEHGGHTLVQKLLAPPAPAELYRRRWRLVEAPGGVLVTADVLAVASAGRDRVLEMATTDVRSALALAGQR</sequence>
<dbReference type="SUPFAM" id="SSF55961">
    <property type="entry name" value="Bet v1-like"/>
    <property type="match status" value="1"/>
</dbReference>